<evidence type="ECO:0000259" key="12">
    <source>
        <dbReference type="Pfam" id="PF13609"/>
    </source>
</evidence>
<reference evidence="13 14" key="1">
    <citation type="submission" date="2019-08" db="EMBL/GenBank/DDBJ databases">
        <authorList>
            <person name="Peeters C."/>
        </authorList>
    </citation>
    <scope>NUCLEOTIDE SEQUENCE [LARGE SCALE GENOMIC DNA]</scope>
    <source>
        <strain evidence="13 14">LMG 31010</strain>
    </source>
</reference>
<dbReference type="SUPFAM" id="SSF56935">
    <property type="entry name" value="Porins"/>
    <property type="match status" value="1"/>
</dbReference>
<gene>
    <name evidence="13" type="ORF">PCO31010_03567</name>
</gene>
<evidence type="ECO:0000256" key="11">
    <source>
        <dbReference type="SAM" id="SignalP"/>
    </source>
</evidence>
<keyword evidence="4" id="KW-1134">Transmembrane beta strand</keyword>
<dbReference type="PRINTS" id="PR00184">
    <property type="entry name" value="NEISSPPORIN"/>
</dbReference>
<dbReference type="AlphaFoldDB" id="A0A5E4WY43"/>
<organism evidence="13 14">
    <name type="scientific">Pandoraea commovens</name>
    <dbReference type="NCBI Taxonomy" id="2508289"/>
    <lineage>
        <taxon>Bacteria</taxon>
        <taxon>Pseudomonadati</taxon>
        <taxon>Pseudomonadota</taxon>
        <taxon>Betaproteobacteria</taxon>
        <taxon>Burkholderiales</taxon>
        <taxon>Burkholderiaceae</taxon>
        <taxon>Pandoraea</taxon>
    </lineage>
</organism>
<protein>
    <submittedName>
        <fullName evidence="13">Porin</fullName>
    </submittedName>
</protein>
<dbReference type="CDD" id="cd00342">
    <property type="entry name" value="gram_neg_porins"/>
    <property type="match status" value="1"/>
</dbReference>
<evidence type="ECO:0000256" key="5">
    <source>
        <dbReference type="ARBA" id="ARBA00022692"/>
    </source>
</evidence>
<dbReference type="PANTHER" id="PTHR34501:SF9">
    <property type="entry name" value="MAJOR OUTER MEMBRANE PROTEIN P.IA"/>
    <property type="match status" value="1"/>
</dbReference>
<keyword evidence="9" id="KW-0472">Membrane</keyword>
<keyword evidence="8" id="KW-0626">Porin</keyword>
<evidence type="ECO:0000256" key="4">
    <source>
        <dbReference type="ARBA" id="ARBA00022452"/>
    </source>
</evidence>
<comment type="subunit">
    <text evidence="2">Homotrimer.</text>
</comment>
<dbReference type="Proteomes" id="UP000343335">
    <property type="component" value="Unassembled WGS sequence"/>
</dbReference>
<proteinExistence type="predicted"/>
<dbReference type="Gene3D" id="2.40.160.10">
    <property type="entry name" value="Porin"/>
    <property type="match status" value="1"/>
</dbReference>
<dbReference type="Pfam" id="PF13609">
    <property type="entry name" value="Porin_4"/>
    <property type="match status" value="1"/>
</dbReference>
<dbReference type="InterPro" id="IPR033900">
    <property type="entry name" value="Gram_neg_porin_domain"/>
</dbReference>
<keyword evidence="7" id="KW-0406">Ion transport</keyword>
<name>A0A5E4WY43_9BURK</name>
<evidence type="ECO:0000256" key="2">
    <source>
        <dbReference type="ARBA" id="ARBA00011233"/>
    </source>
</evidence>
<dbReference type="EMBL" id="CABPSA010000006">
    <property type="protein sequence ID" value="VVE28899.1"/>
    <property type="molecule type" value="Genomic_DNA"/>
</dbReference>
<evidence type="ECO:0000256" key="9">
    <source>
        <dbReference type="ARBA" id="ARBA00023136"/>
    </source>
</evidence>
<evidence type="ECO:0000256" key="10">
    <source>
        <dbReference type="ARBA" id="ARBA00023237"/>
    </source>
</evidence>
<dbReference type="PANTHER" id="PTHR34501">
    <property type="entry name" value="PROTEIN YDDL-RELATED"/>
    <property type="match status" value="1"/>
</dbReference>
<feature type="signal peptide" evidence="11">
    <location>
        <begin position="1"/>
        <end position="28"/>
    </location>
</feature>
<keyword evidence="5" id="KW-0812">Transmembrane</keyword>
<evidence type="ECO:0000313" key="14">
    <source>
        <dbReference type="Proteomes" id="UP000343335"/>
    </source>
</evidence>
<feature type="chain" id="PRO_5022904259" evidence="11">
    <location>
        <begin position="29"/>
        <end position="383"/>
    </location>
</feature>
<keyword evidence="10" id="KW-0998">Cell outer membrane</keyword>
<dbReference type="GO" id="GO:0015288">
    <property type="term" value="F:porin activity"/>
    <property type="evidence" value="ECO:0007669"/>
    <property type="project" value="UniProtKB-KW"/>
</dbReference>
<evidence type="ECO:0000256" key="7">
    <source>
        <dbReference type="ARBA" id="ARBA00023065"/>
    </source>
</evidence>
<dbReference type="GO" id="GO:0009279">
    <property type="term" value="C:cell outer membrane"/>
    <property type="evidence" value="ECO:0007669"/>
    <property type="project" value="UniProtKB-SubCell"/>
</dbReference>
<dbReference type="InterPro" id="IPR050298">
    <property type="entry name" value="Gram-neg_bact_OMP"/>
</dbReference>
<dbReference type="GO" id="GO:0046930">
    <property type="term" value="C:pore complex"/>
    <property type="evidence" value="ECO:0007669"/>
    <property type="project" value="UniProtKB-KW"/>
</dbReference>
<evidence type="ECO:0000256" key="8">
    <source>
        <dbReference type="ARBA" id="ARBA00023114"/>
    </source>
</evidence>
<evidence type="ECO:0000256" key="1">
    <source>
        <dbReference type="ARBA" id="ARBA00004571"/>
    </source>
</evidence>
<evidence type="ECO:0000313" key="13">
    <source>
        <dbReference type="EMBL" id="VVE28899.1"/>
    </source>
</evidence>
<accession>A0A5E4WY43</accession>
<keyword evidence="6 11" id="KW-0732">Signal</keyword>
<sequence length="383" mass="40745">MRNNTMKMPVAAGLLLGAVCAMPSMALAQSSVTLYGIIDTSLQYVNHAGGKQSQISMVTGNGLGTRWGITGAEDLGGGLQSVFKLENGFDSTNGKLLQGSREFGRQAYVGLTSREWGSVLIGRQYDPLIDQVLPTQGNFFVAGYWTAPGDVDNSQNTARVSNSVKWTSPVWRGVQIEGMYALGGVAGAQASGQTYSAAGSYTFGPARLAAGYLHIDNGNARAATRPSSTTDFFFVSAVNRAYASAKSIDIYRAGGRYTLGNVTLGGYYSQSYYNADAASTFRTTQRYDSYGVYAVWQISPALAAQTGYDYLNSSGDSSAHYHQVSAAVDYSLSKRTDLFCVVTYAHATGYNGIGPAQAAIATVYVDAGVNSQMYVTAGVRHKF</sequence>
<keyword evidence="3" id="KW-0813">Transport</keyword>
<dbReference type="GO" id="GO:0006811">
    <property type="term" value="P:monoatomic ion transport"/>
    <property type="evidence" value="ECO:0007669"/>
    <property type="project" value="UniProtKB-KW"/>
</dbReference>
<feature type="domain" description="Porin" evidence="12">
    <location>
        <begin position="18"/>
        <end position="347"/>
    </location>
</feature>
<evidence type="ECO:0000256" key="3">
    <source>
        <dbReference type="ARBA" id="ARBA00022448"/>
    </source>
</evidence>
<dbReference type="InterPro" id="IPR023614">
    <property type="entry name" value="Porin_dom_sf"/>
</dbReference>
<evidence type="ECO:0000256" key="6">
    <source>
        <dbReference type="ARBA" id="ARBA00022729"/>
    </source>
</evidence>
<comment type="subcellular location">
    <subcellularLocation>
        <location evidence="1">Cell outer membrane</location>
        <topology evidence="1">Multi-pass membrane protein</topology>
    </subcellularLocation>
</comment>
<dbReference type="InterPro" id="IPR002299">
    <property type="entry name" value="Porin_Neis"/>
</dbReference>